<sequence length="96" mass="10979">MKQITAEQLKDKLGQNGDFYLLDVREEYEHEDFDIGGTLIPLGEVMSKAAEIPTDVPVIVYCHRGIRSQIAIQRLEDKFGFTNLVNLQGGLEKWER</sequence>
<accession>A0A512BEE7</accession>
<comment type="caution">
    <text evidence="2">The sequence shown here is derived from an EMBL/GenBank/DDBJ whole genome shotgun (WGS) entry which is preliminary data.</text>
</comment>
<dbReference type="GO" id="GO:0016740">
    <property type="term" value="F:transferase activity"/>
    <property type="evidence" value="ECO:0007669"/>
    <property type="project" value="UniProtKB-KW"/>
</dbReference>
<dbReference type="OrthoDB" id="9808735at2"/>
<dbReference type="InterPro" id="IPR001763">
    <property type="entry name" value="Rhodanese-like_dom"/>
</dbReference>
<keyword evidence="3" id="KW-1185">Reference proteome</keyword>
<dbReference type="Pfam" id="PF00581">
    <property type="entry name" value="Rhodanese"/>
    <property type="match status" value="1"/>
</dbReference>
<dbReference type="AlphaFoldDB" id="A0A512BEE7"/>
<evidence type="ECO:0000313" key="3">
    <source>
        <dbReference type="Proteomes" id="UP000321513"/>
    </source>
</evidence>
<evidence type="ECO:0000259" key="1">
    <source>
        <dbReference type="PROSITE" id="PS50206"/>
    </source>
</evidence>
<feature type="domain" description="Rhodanese" evidence="1">
    <location>
        <begin position="15"/>
        <end position="96"/>
    </location>
</feature>
<dbReference type="Proteomes" id="UP000321513">
    <property type="component" value="Unassembled WGS sequence"/>
</dbReference>
<evidence type="ECO:0000313" key="2">
    <source>
        <dbReference type="EMBL" id="GEO10346.1"/>
    </source>
</evidence>
<dbReference type="CDD" id="cd00158">
    <property type="entry name" value="RHOD"/>
    <property type="match status" value="1"/>
</dbReference>
<dbReference type="RefSeq" id="WP_147204461.1">
    <property type="nucleotide sequence ID" value="NZ_BJYT01000010.1"/>
</dbReference>
<dbReference type="Gene3D" id="3.40.250.10">
    <property type="entry name" value="Rhodanese-like domain"/>
    <property type="match status" value="1"/>
</dbReference>
<keyword evidence="2" id="KW-0808">Transferase</keyword>
<dbReference type="InterPro" id="IPR036873">
    <property type="entry name" value="Rhodanese-like_dom_sf"/>
</dbReference>
<name>A0A512BEE7_9BACT</name>
<dbReference type="InterPro" id="IPR050229">
    <property type="entry name" value="GlpE_sulfurtransferase"/>
</dbReference>
<dbReference type="SUPFAM" id="SSF52821">
    <property type="entry name" value="Rhodanese/Cell cycle control phosphatase"/>
    <property type="match status" value="1"/>
</dbReference>
<protein>
    <submittedName>
        <fullName evidence="2">Sulfurtransferase</fullName>
    </submittedName>
</protein>
<organism evidence="2 3">
    <name type="scientific">Segetibacter aerophilus</name>
    <dbReference type="NCBI Taxonomy" id="670293"/>
    <lineage>
        <taxon>Bacteria</taxon>
        <taxon>Pseudomonadati</taxon>
        <taxon>Bacteroidota</taxon>
        <taxon>Chitinophagia</taxon>
        <taxon>Chitinophagales</taxon>
        <taxon>Chitinophagaceae</taxon>
        <taxon>Segetibacter</taxon>
    </lineage>
</organism>
<gene>
    <name evidence="2" type="ORF">SAE01_28420</name>
</gene>
<proteinExistence type="predicted"/>
<reference evidence="2 3" key="1">
    <citation type="submission" date="2019-07" db="EMBL/GenBank/DDBJ databases">
        <title>Whole genome shotgun sequence of Segetibacter aerophilus NBRC 106135.</title>
        <authorList>
            <person name="Hosoyama A."/>
            <person name="Uohara A."/>
            <person name="Ohji S."/>
            <person name="Ichikawa N."/>
        </authorList>
    </citation>
    <scope>NUCLEOTIDE SEQUENCE [LARGE SCALE GENOMIC DNA]</scope>
    <source>
        <strain evidence="2 3">NBRC 106135</strain>
    </source>
</reference>
<dbReference type="PROSITE" id="PS50206">
    <property type="entry name" value="RHODANESE_3"/>
    <property type="match status" value="1"/>
</dbReference>
<dbReference type="SMART" id="SM00450">
    <property type="entry name" value="RHOD"/>
    <property type="match status" value="1"/>
</dbReference>
<dbReference type="PANTHER" id="PTHR43031:SF17">
    <property type="entry name" value="SULFURTRANSFERASE YTWF-RELATED"/>
    <property type="match status" value="1"/>
</dbReference>
<dbReference type="EMBL" id="BJYT01000010">
    <property type="protein sequence ID" value="GEO10346.1"/>
    <property type="molecule type" value="Genomic_DNA"/>
</dbReference>
<dbReference type="PANTHER" id="PTHR43031">
    <property type="entry name" value="FAD-DEPENDENT OXIDOREDUCTASE"/>
    <property type="match status" value="1"/>
</dbReference>